<gene>
    <name evidence="1" type="ORF">B0H64DRAFT_402086</name>
</gene>
<organism evidence="1 2">
    <name type="scientific">Chaetomium fimeti</name>
    <dbReference type="NCBI Taxonomy" id="1854472"/>
    <lineage>
        <taxon>Eukaryota</taxon>
        <taxon>Fungi</taxon>
        <taxon>Dikarya</taxon>
        <taxon>Ascomycota</taxon>
        <taxon>Pezizomycotina</taxon>
        <taxon>Sordariomycetes</taxon>
        <taxon>Sordariomycetidae</taxon>
        <taxon>Sordariales</taxon>
        <taxon>Chaetomiaceae</taxon>
        <taxon>Chaetomium</taxon>
    </lineage>
</organism>
<reference evidence="1" key="2">
    <citation type="submission" date="2023-06" db="EMBL/GenBank/DDBJ databases">
        <authorList>
            <consortium name="Lawrence Berkeley National Laboratory"/>
            <person name="Haridas S."/>
            <person name="Hensen N."/>
            <person name="Bonometti L."/>
            <person name="Westerberg I."/>
            <person name="Brannstrom I.O."/>
            <person name="Guillou S."/>
            <person name="Cros-Aarteil S."/>
            <person name="Calhoun S."/>
            <person name="Kuo A."/>
            <person name="Mondo S."/>
            <person name="Pangilinan J."/>
            <person name="Riley R."/>
            <person name="Labutti K."/>
            <person name="Andreopoulos B."/>
            <person name="Lipzen A."/>
            <person name="Chen C."/>
            <person name="Yanf M."/>
            <person name="Daum C."/>
            <person name="Ng V."/>
            <person name="Clum A."/>
            <person name="Steindorff A."/>
            <person name="Ohm R."/>
            <person name="Martin F."/>
            <person name="Silar P."/>
            <person name="Natvig D."/>
            <person name="Lalanne C."/>
            <person name="Gautier V."/>
            <person name="Ament-Velasquez S.L."/>
            <person name="Kruys A."/>
            <person name="Hutchinson M.I."/>
            <person name="Powell A.J."/>
            <person name="Barry K."/>
            <person name="Miller A.N."/>
            <person name="Grigoriev I.V."/>
            <person name="Debuchy R."/>
            <person name="Gladieux P."/>
            <person name="Thoren M.H."/>
            <person name="Johannesson H."/>
        </authorList>
    </citation>
    <scope>NUCLEOTIDE SEQUENCE</scope>
    <source>
        <strain evidence="1">CBS 168.71</strain>
    </source>
</reference>
<evidence type="ECO:0000313" key="2">
    <source>
        <dbReference type="Proteomes" id="UP001278766"/>
    </source>
</evidence>
<dbReference type="EMBL" id="JAUEPN010000005">
    <property type="protein sequence ID" value="KAK3294940.1"/>
    <property type="molecule type" value="Genomic_DNA"/>
</dbReference>
<dbReference type="RefSeq" id="XP_062658454.1">
    <property type="nucleotide sequence ID" value="XM_062804208.1"/>
</dbReference>
<keyword evidence="2" id="KW-1185">Reference proteome</keyword>
<sequence>MGNSKFVAHYWRHKCLAESPEDGDNVDSSHPNLKYDRFSFIKRALKQGSIMGRKCEVEGCKYEVNEATVLVNKEMDEIQTLGGKNLYPERTRAYKMKCCKRGCRNKHTTGHSTDISTFREPGGHGCSHALDYQDAIHNFKITRRLNGCTCVMINKYEEEVETWEPDGQPRKPIPGGPLDLDNKYHEMMEKKAVEFAANS</sequence>
<reference evidence="1" key="1">
    <citation type="journal article" date="2023" name="Mol. Phylogenet. Evol.">
        <title>Genome-scale phylogeny and comparative genomics of the fungal order Sordariales.</title>
        <authorList>
            <person name="Hensen N."/>
            <person name="Bonometti L."/>
            <person name="Westerberg I."/>
            <person name="Brannstrom I.O."/>
            <person name="Guillou S."/>
            <person name="Cros-Aarteil S."/>
            <person name="Calhoun S."/>
            <person name="Haridas S."/>
            <person name="Kuo A."/>
            <person name="Mondo S."/>
            <person name="Pangilinan J."/>
            <person name="Riley R."/>
            <person name="LaButti K."/>
            <person name="Andreopoulos B."/>
            <person name="Lipzen A."/>
            <person name="Chen C."/>
            <person name="Yan M."/>
            <person name="Daum C."/>
            <person name="Ng V."/>
            <person name="Clum A."/>
            <person name="Steindorff A."/>
            <person name="Ohm R.A."/>
            <person name="Martin F."/>
            <person name="Silar P."/>
            <person name="Natvig D.O."/>
            <person name="Lalanne C."/>
            <person name="Gautier V."/>
            <person name="Ament-Velasquez S.L."/>
            <person name="Kruys A."/>
            <person name="Hutchinson M.I."/>
            <person name="Powell A.J."/>
            <person name="Barry K."/>
            <person name="Miller A.N."/>
            <person name="Grigoriev I.V."/>
            <person name="Debuchy R."/>
            <person name="Gladieux P."/>
            <person name="Hiltunen Thoren M."/>
            <person name="Johannesson H."/>
        </authorList>
    </citation>
    <scope>NUCLEOTIDE SEQUENCE</scope>
    <source>
        <strain evidence="1">CBS 168.71</strain>
    </source>
</reference>
<dbReference type="Proteomes" id="UP001278766">
    <property type="component" value="Unassembled WGS sequence"/>
</dbReference>
<dbReference type="GeneID" id="87841156"/>
<protein>
    <submittedName>
        <fullName evidence="1">Uncharacterized protein</fullName>
    </submittedName>
</protein>
<proteinExistence type="predicted"/>
<dbReference type="AlphaFoldDB" id="A0AAE0HEG1"/>
<accession>A0AAE0HEG1</accession>
<name>A0AAE0HEG1_9PEZI</name>
<comment type="caution">
    <text evidence="1">The sequence shown here is derived from an EMBL/GenBank/DDBJ whole genome shotgun (WGS) entry which is preliminary data.</text>
</comment>
<evidence type="ECO:0000313" key="1">
    <source>
        <dbReference type="EMBL" id="KAK3294940.1"/>
    </source>
</evidence>